<organism evidence="1 2">
    <name type="scientific">Elysia marginata</name>
    <dbReference type="NCBI Taxonomy" id="1093978"/>
    <lineage>
        <taxon>Eukaryota</taxon>
        <taxon>Metazoa</taxon>
        <taxon>Spiralia</taxon>
        <taxon>Lophotrochozoa</taxon>
        <taxon>Mollusca</taxon>
        <taxon>Gastropoda</taxon>
        <taxon>Heterobranchia</taxon>
        <taxon>Euthyneura</taxon>
        <taxon>Panpulmonata</taxon>
        <taxon>Sacoglossa</taxon>
        <taxon>Placobranchoidea</taxon>
        <taxon>Plakobranchidae</taxon>
        <taxon>Elysia</taxon>
    </lineage>
</organism>
<sequence length="120" mass="13967">MTNGWGVWVVSLSCSNGRKPKGWIIWRIRGALRKTFLPTLRTHRQPNKAICIRAEKLKSETLLQGRRFRHTKGYGLVTPTEKHQVNRNQIRPATRHGRMGPEHTTFLSCRLHRMAKMSKL</sequence>
<protein>
    <submittedName>
        <fullName evidence="1">Uncharacterized protein</fullName>
    </submittedName>
</protein>
<dbReference type="AlphaFoldDB" id="A0AAV4F072"/>
<accession>A0AAV4F072</accession>
<evidence type="ECO:0000313" key="2">
    <source>
        <dbReference type="Proteomes" id="UP000762676"/>
    </source>
</evidence>
<keyword evidence="2" id="KW-1185">Reference proteome</keyword>
<gene>
    <name evidence="1" type="ORF">ElyMa_003690800</name>
</gene>
<evidence type="ECO:0000313" key="1">
    <source>
        <dbReference type="EMBL" id="GFR66758.1"/>
    </source>
</evidence>
<dbReference type="EMBL" id="BMAT01007551">
    <property type="protein sequence ID" value="GFR66758.1"/>
    <property type="molecule type" value="Genomic_DNA"/>
</dbReference>
<name>A0AAV4F072_9GAST</name>
<proteinExistence type="predicted"/>
<dbReference type="Proteomes" id="UP000762676">
    <property type="component" value="Unassembled WGS sequence"/>
</dbReference>
<reference evidence="1 2" key="1">
    <citation type="journal article" date="2021" name="Elife">
        <title>Chloroplast acquisition without the gene transfer in kleptoplastic sea slugs, Plakobranchus ocellatus.</title>
        <authorList>
            <person name="Maeda T."/>
            <person name="Takahashi S."/>
            <person name="Yoshida T."/>
            <person name="Shimamura S."/>
            <person name="Takaki Y."/>
            <person name="Nagai Y."/>
            <person name="Toyoda A."/>
            <person name="Suzuki Y."/>
            <person name="Arimoto A."/>
            <person name="Ishii H."/>
            <person name="Satoh N."/>
            <person name="Nishiyama T."/>
            <person name="Hasebe M."/>
            <person name="Maruyama T."/>
            <person name="Minagawa J."/>
            <person name="Obokata J."/>
            <person name="Shigenobu S."/>
        </authorList>
    </citation>
    <scope>NUCLEOTIDE SEQUENCE [LARGE SCALE GENOMIC DNA]</scope>
</reference>
<comment type="caution">
    <text evidence="1">The sequence shown here is derived from an EMBL/GenBank/DDBJ whole genome shotgun (WGS) entry which is preliminary data.</text>
</comment>